<evidence type="ECO:0000256" key="4">
    <source>
        <dbReference type="SAM" id="SignalP"/>
    </source>
</evidence>
<dbReference type="PROSITE" id="PS50106">
    <property type="entry name" value="PDZ"/>
    <property type="match status" value="1"/>
</dbReference>
<dbReference type="Gene3D" id="2.40.10.10">
    <property type="entry name" value="Trypsin-like serine proteases"/>
    <property type="match status" value="2"/>
</dbReference>
<evidence type="ECO:0000313" key="6">
    <source>
        <dbReference type="EMBL" id="TMQ49484.1"/>
    </source>
</evidence>
<evidence type="ECO:0000256" key="3">
    <source>
        <dbReference type="ARBA" id="ARBA00022801"/>
    </source>
</evidence>
<dbReference type="EMBL" id="VBOT01000122">
    <property type="protein sequence ID" value="TMQ49484.1"/>
    <property type="molecule type" value="Genomic_DNA"/>
</dbReference>
<dbReference type="PANTHER" id="PTHR22939">
    <property type="entry name" value="SERINE PROTEASE FAMILY S1C HTRA-RELATED"/>
    <property type="match status" value="1"/>
</dbReference>
<reference evidence="6 7" key="1">
    <citation type="journal article" date="2019" name="Nat. Microbiol.">
        <title>Mediterranean grassland soil C-N compound turnover is dependent on rainfall and depth, and is mediated by genomically divergent microorganisms.</title>
        <authorList>
            <person name="Diamond S."/>
            <person name="Andeer P.F."/>
            <person name="Li Z."/>
            <person name="Crits-Christoph A."/>
            <person name="Burstein D."/>
            <person name="Anantharaman K."/>
            <person name="Lane K.R."/>
            <person name="Thomas B.C."/>
            <person name="Pan C."/>
            <person name="Northen T.R."/>
            <person name="Banfield J.F."/>
        </authorList>
    </citation>
    <scope>NUCLEOTIDE SEQUENCE [LARGE SCALE GENOMIC DNA]</scope>
    <source>
        <strain evidence="6">WS_3</strain>
    </source>
</reference>
<dbReference type="Pfam" id="PF13365">
    <property type="entry name" value="Trypsin_2"/>
    <property type="match status" value="1"/>
</dbReference>
<dbReference type="GO" id="GO:0004252">
    <property type="term" value="F:serine-type endopeptidase activity"/>
    <property type="evidence" value="ECO:0007669"/>
    <property type="project" value="InterPro"/>
</dbReference>
<feature type="chain" id="PRO_5022134186" evidence="4">
    <location>
        <begin position="30"/>
        <end position="395"/>
    </location>
</feature>
<dbReference type="Proteomes" id="UP000320184">
    <property type="component" value="Unassembled WGS sequence"/>
</dbReference>
<dbReference type="SUPFAM" id="SSF50494">
    <property type="entry name" value="Trypsin-like serine proteases"/>
    <property type="match status" value="1"/>
</dbReference>
<keyword evidence="4" id="KW-0732">Signal</keyword>
<dbReference type="SMART" id="SM00228">
    <property type="entry name" value="PDZ"/>
    <property type="match status" value="1"/>
</dbReference>
<keyword evidence="3" id="KW-0378">Hydrolase</keyword>
<dbReference type="InterPro" id="IPR001478">
    <property type="entry name" value="PDZ"/>
</dbReference>
<accession>A0A538SDQ2</accession>
<comment type="caution">
    <text evidence="6">The sequence shown here is derived from an EMBL/GenBank/DDBJ whole genome shotgun (WGS) entry which is preliminary data.</text>
</comment>
<comment type="similarity">
    <text evidence="1">Belongs to the peptidase S1C family.</text>
</comment>
<dbReference type="AlphaFoldDB" id="A0A538SDQ2"/>
<sequence length="395" mass="42795">MTRERRRFRAVTLALLPALALVVVLPPGASSQGTLSALQTDVDQIARAAHASVVTVYAENTVNSVRRRSQVRQRLRTRVGSGVAVEEFVIVTTASVVVGAERLWVRTTNGLRAEAQLAGLDPVNNVALLRVAEIRLPELKLSTGRPPRVGEWVMAVGTSPYEAQVTHSVGNIAYRHEEPRRSLLQLTNTVYPGYSGGAVLNARGELIGIVQGEFGPSSMPRGGYDSDPAPAGMSFVLPVDVLRPIYEGLRAEGLGVSTRDASVESDTEKGLRVPIGAEVEGVQPGGPAERAGLLPGDLIVGFDRERVEYGDQLARWVAATRPGTAVELVWVREEIQHTGKAVLSESPEALPSWALAQLQPARDGQSVTRIAELERQIQRLNRELDRLKTESNPRR</sequence>
<evidence type="ECO:0000256" key="1">
    <source>
        <dbReference type="ARBA" id="ARBA00010541"/>
    </source>
</evidence>
<name>A0A538SDQ2_UNCEI</name>
<dbReference type="PANTHER" id="PTHR22939:SF129">
    <property type="entry name" value="SERINE PROTEASE HTRA2, MITOCHONDRIAL"/>
    <property type="match status" value="1"/>
</dbReference>
<evidence type="ECO:0000256" key="2">
    <source>
        <dbReference type="ARBA" id="ARBA00022670"/>
    </source>
</evidence>
<dbReference type="Pfam" id="PF17820">
    <property type="entry name" value="PDZ_6"/>
    <property type="match status" value="1"/>
</dbReference>
<dbReference type="InterPro" id="IPR009003">
    <property type="entry name" value="Peptidase_S1_PA"/>
</dbReference>
<feature type="signal peptide" evidence="4">
    <location>
        <begin position="1"/>
        <end position="29"/>
    </location>
</feature>
<evidence type="ECO:0000313" key="7">
    <source>
        <dbReference type="Proteomes" id="UP000320184"/>
    </source>
</evidence>
<dbReference type="InterPro" id="IPR001940">
    <property type="entry name" value="Peptidase_S1C"/>
</dbReference>
<dbReference type="GO" id="GO:0006508">
    <property type="term" value="P:proteolysis"/>
    <property type="evidence" value="ECO:0007669"/>
    <property type="project" value="UniProtKB-KW"/>
</dbReference>
<keyword evidence="2" id="KW-0645">Protease</keyword>
<dbReference type="SUPFAM" id="SSF50156">
    <property type="entry name" value="PDZ domain-like"/>
    <property type="match status" value="1"/>
</dbReference>
<evidence type="ECO:0000259" key="5">
    <source>
        <dbReference type="PROSITE" id="PS50106"/>
    </source>
</evidence>
<feature type="domain" description="PDZ" evidence="5">
    <location>
        <begin position="238"/>
        <end position="308"/>
    </location>
</feature>
<dbReference type="InterPro" id="IPR043504">
    <property type="entry name" value="Peptidase_S1_PA_chymotrypsin"/>
</dbReference>
<protein>
    <submittedName>
        <fullName evidence="6">PDZ domain-containing protein</fullName>
    </submittedName>
</protein>
<dbReference type="InterPro" id="IPR041489">
    <property type="entry name" value="PDZ_6"/>
</dbReference>
<dbReference type="PRINTS" id="PR00834">
    <property type="entry name" value="PROTEASES2C"/>
</dbReference>
<dbReference type="Gene3D" id="2.30.42.10">
    <property type="match status" value="1"/>
</dbReference>
<dbReference type="InterPro" id="IPR036034">
    <property type="entry name" value="PDZ_sf"/>
</dbReference>
<proteinExistence type="inferred from homology"/>
<organism evidence="6 7">
    <name type="scientific">Eiseniibacteriota bacterium</name>
    <dbReference type="NCBI Taxonomy" id="2212470"/>
    <lineage>
        <taxon>Bacteria</taxon>
        <taxon>Candidatus Eiseniibacteriota</taxon>
    </lineage>
</organism>
<gene>
    <name evidence="6" type="ORF">E6K73_09925</name>
</gene>